<dbReference type="Pfam" id="PF00069">
    <property type="entry name" value="Pkinase"/>
    <property type="match status" value="1"/>
</dbReference>
<dbReference type="GO" id="GO:0005737">
    <property type="term" value="C:cytoplasm"/>
    <property type="evidence" value="ECO:0007669"/>
    <property type="project" value="TreeGrafter"/>
</dbReference>
<dbReference type="InterPro" id="IPR000719">
    <property type="entry name" value="Prot_kinase_dom"/>
</dbReference>
<accession>Q22A82</accession>
<dbReference type="SUPFAM" id="SSF56112">
    <property type="entry name" value="Protein kinase-like (PK-like)"/>
    <property type="match status" value="1"/>
</dbReference>
<dbReference type="KEGG" id="tet:TTHERM_01265030"/>
<gene>
    <name evidence="3" type="ORF">TTHERM_01265030</name>
</gene>
<dbReference type="InParanoid" id="Q22A82"/>
<evidence type="ECO:0000259" key="2">
    <source>
        <dbReference type="PROSITE" id="PS50011"/>
    </source>
</evidence>
<keyword evidence="4" id="KW-1185">Reference proteome</keyword>
<keyword evidence="3" id="KW-0808">Transferase</keyword>
<dbReference type="eggNOG" id="KOG0583">
    <property type="taxonomic scope" value="Eukaryota"/>
</dbReference>
<dbReference type="AlphaFoldDB" id="Q22A82"/>
<dbReference type="Proteomes" id="UP000009168">
    <property type="component" value="Unassembled WGS sequence"/>
</dbReference>
<evidence type="ECO:0000313" key="4">
    <source>
        <dbReference type="Proteomes" id="UP000009168"/>
    </source>
</evidence>
<dbReference type="GO" id="GO:0004674">
    <property type="term" value="F:protein serine/threonine kinase activity"/>
    <property type="evidence" value="ECO:0007669"/>
    <property type="project" value="InterPro"/>
</dbReference>
<feature type="domain" description="Protein kinase" evidence="2">
    <location>
        <begin position="54"/>
        <end position="448"/>
    </location>
</feature>
<sequence length="472" mass="54903">MSNQVEQISVEQHSKYVLEKVLVEINAGLASENISVKKQSATAFKIEKLYCDSTKIISVVMPSKSESLFETDDEDDDLECSKSIKNENEDIDDVECHQNKKSNASCKERTSSPNQITNNLTNNLQKSVIKEVIKPNNLSESDFKKEGGQYQLLLNEFMVSKMIPKHKNILKPYYFEEYNEGACLVMPFAAFGDADMLSKWQHNNFKNIQMYSSELHKLRCSSQSYEYQQPHIQEKIENQCEYLEKLIKEEIIQKQLGTCVNVIRVLAKQIGEALYLLHNKYDIAHNDIKPDNLYISEFNIKQNKYNFKLADFGYAKKGQFQSHKESFEFFNRKNKRFFSPELLYLVDGQLEANQTIVDQKKCDVYALGLSLYEILVGGFFPFKDDLNDPLYIKYLNKTISIKDLMQWFYQYFSKVTSADQMIDLLSHMMDPNPSTRYSITQVLQHPWLKSFKLSSSKKQPIINSLSKFESDY</sequence>
<dbReference type="GeneID" id="7841309"/>
<dbReference type="Gene3D" id="1.10.510.10">
    <property type="entry name" value="Transferase(Phosphotransferase) domain 1"/>
    <property type="match status" value="1"/>
</dbReference>
<keyword evidence="3" id="KW-0418">Kinase</keyword>
<reference evidence="4" key="1">
    <citation type="journal article" date="2006" name="PLoS Biol.">
        <title>Macronuclear genome sequence of the ciliate Tetrahymena thermophila, a model eukaryote.</title>
        <authorList>
            <person name="Eisen J.A."/>
            <person name="Coyne R.S."/>
            <person name="Wu M."/>
            <person name="Wu D."/>
            <person name="Thiagarajan M."/>
            <person name="Wortman J.R."/>
            <person name="Badger J.H."/>
            <person name="Ren Q."/>
            <person name="Amedeo P."/>
            <person name="Jones K.M."/>
            <person name="Tallon L.J."/>
            <person name="Delcher A.L."/>
            <person name="Salzberg S.L."/>
            <person name="Silva J.C."/>
            <person name="Haas B.J."/>
            <person name="Majoros W.H."/>
            <person name="Farzad M."/>
            <person name="Carlton J.M."/>
            <person name="Smith R.K. Jr."/>
            <person name="Garg J."/>
            <person name="Pearlman R.E."/>
            <person name="Karrer K.M."/>
            <person name="Sun L."/>
            <person name="Manning G."/>
            <person name="Elde N.C."/>
            <person name="Turkewitz A.P."/>
            <person name="Asai D.J."/>
            <person name="Wilkes D.E."/>
            <person name="Wang Y."/>
            <person name="Cai H."/>
            <person name="Collins K."/>
            <person name="Stewart B.A."/>
            <person name="Lee S.R."/>
            <person name="Wilamowska K."/>
            <person name="Weinberg Z."/>
            <person name="Ruzzo W.L."/>
            <person name="Wloga D."/>
            <person name="Gaertig J."/>
            <person name="Frankel J."/>
            <person name="Tsao C.-C."/>
            <person name="Gorovsky M.A."/>
            <person name="Keeling P.J."/>
            <person name="Waller R.F."/>
            <person name="Patron N.J."/>
            <person name="Cherry J.M."/>
            <person name="Stover N.A."/>
            <person name="Krieger C.J."/>
            <person name="del Toro C."/>
            <person name="Ryder H.F."/>
            <person name="Williamson S.C."/>
            <person name="Barbeau R.A."/>
            <person name="Hamilton E.P."/>
            <person name="Orias E."/>
        </authorList>
    </citation>
    <scope>NUCLEOTIDE SEQUENCE [LARGE SCALE GENOMIC DNA]</scope>
    <source>
        <strain evidence="4">SB210</strain>
    </source>
</reference>
<dbReference type="GO" id="GO:0010506">
    <property type="term" value="P:regulation of autophagy"/>
    <property type="evidence" value="ECO:0007669"/>
    <property type="project" value="InterPro"/>
</dbReference>
<dbReference type="PANTHER" id="PTHR24348">
    <property type="entry name" value="SERINE/THREONINE-PROTEIN KINASE UNC-51-RELATED"/>
    <property type="match status" value="1"/>
</dbReference>
<dbReference type="InterPro" id="IPR008271">
    <property type="entry name" value="Ser/Thr_kinase_AS"/>
</dbReference>
<dbReference type="EMBL" id="GG662540">
    <property type="protein sequence ID" value="EAR82198.2"/>
    <property type="molecule type" value="Genomic_DNA"/>
</dbReference>
<organism evidence="3 4">
    <name type="scientific">Tetrahymena thermophila (strain SB210)</name>
    <dbReference type="NCBI Taxonomy" id="312017"/>
    <lineage>
        <taxon>Eukaryota</taxon>
        <taxon>Sar</taxon>
        <taxon>Alveolata</taxon>
        <taxon>Ciliophora</taxon>
        <taxon>Intramacronucleata</taxon>
        <taxon>Oligohymenophorea</taxon>
        <taxon>Hymenostomatida</taxon>
        <taxon>Tetrahymenina</taxon>
        <taxon>Tetrahymenidae</taxon>
        <taxon>Tetrahymena</taxon>
    </lineage>
</organism>
<dbReference type="RefSeq" id="XP_001029861.2">
    <property type="nucleotide sequence ID" value="XM_001029861.3"/>
</dbReference>
<dbReference type="PANTHER" id="PTHR24348:SF68">
    <property type="entry name" value="SERINE_THREONINE-PROTEIN KINASE ATG1C"/>
    <property type="match status" value="1"/>
</dbReference>
<name>Q22A82_TETTS</name>
<feature type="region of interest" description="Disordered" evidence="1">
    <location>
        <begin position="91"/>
        <end position="119"/>
    </location>
</feature>
<dbReference type="STRING" id="312017.Q22A82"/>
<dbReference type="HOGENOM" id="CLU_395122_0_0_1"/>
<dbReference type="PROSITE" id="PS50011">
    <property type="entry name" value="PROTEIN_KINASE_DOM"/>
    <property type="match status" value="1"/>
</dbReference>
<protein>
    <submittedName>
        <fullName evidence="3">Kinase domain protein</fullName>
    </submittedName>
</protein>
<dbReference type="InterPro" id="IPR045269">
    <property type="entry name" value="Atg1-like"/>
</dbReference>
<evidence type="ECO:0000256" key="1">
    <source>
        <dbReference type="SAM" id="MobiDB-lite"/>
    </source>
</evidence>
<dbReference type="GO" id="GO:0005524">
    <property type="term" value="F:ATP binding"/>
    <property type="evidence" value="ECO:0007669"/>
    <property type="project" value="InterPro"/>
</dbReference>
<dbReference type="InterPro" id="IPR011009">
    <property type="entry name" value="Kinase-like_dom_sf"/>
</dbReference>
<dbReference type="PROSITE" id="PS00108">
    <property type="entry name" value="PROTEIN_KINASE_ST"/>
    <property type="match status" value="1"/>
</dbReference>
<proteinExistence type="predicted"/>
<evidence type="ECO:0000313" key="3">
    <source>
        <dbReference type="EMBL" id="EAR82198.2"/>
    </source>
</evidence>
<dbReference type="SMART" id="SM00220">
    <property type="entry name" value="S_TKc"/>
    <property type="match status" value="1"/>
</dbReference>